<keyword evidence="2" id="KW-1185">Reference proteome</keyword>
<name>A0A2P6R4D3_ROSCH</name>
<proteinExistence type="predicted"/>
<protein>
    <submittedName>
        <fullName evidence="1">Uncharacterized protein</fullName>
    </submittedName>
</protein>
<evidence type="ECO:0000313" key="1">
    <source>
        <dbReference type="EMBL" id="PRQ41300.1"/>
    </source>
</evidence>
<dbReference type="Gramene" id="PRQ41300">
    <property type="protein sequence ID" value="PRQ41300"/>
    <property type="gene ID" value="RchiOBHm_Chr4g0445411"/>
</dbReference>
<evidence type="ECO:0000313" key="2">
    <source>
        <dbReference type="Proteomes" id="UP000238479"/>
    </source>
</evidence>
<dbReference type="Proteomes" id="UP000238479">
    <property type="component" value="Chromosome 4"/>
</dbReference>
<sequence length="64" mass="7129">MERLFPIRVRLLLCICIYIPIVGCIDLLRSEIGEDEKNGAGVWLQILSVGIDQGHRHVGVGTEN</sequence>
<comment type="caution">
    <text evidence="1">The sequence shown here is derived from an EMBL/GenBank/DDBJ whole genome shotgun (WGS) entry which is preliminary data.</text>
</comment>
<organism evidence="1 2">
    <name type="scientific">Rosa chinensis</name>
    <name type="common">China rose</name>
    <dbReference type="NCBI Taxonomy" id="74649"/>
    <lineage>
        <taxon>Eukaryota</taxon>
        <taxon>Viridiplantae</taxon>
        <taxon>Streptophyta</taxon>
        <taxon>Embryophyta</taxon>
        <taxon>Tracheophyta</taxon>
        <taxon>Spermatophyta</taxon>
        <taxon>Magnoliopsida</taxon>
        <taxon>eudicotyledons</taxon>
        <taxon>Gunneridae</taxon>
        <taxon>Pentapetalae</taxon>
        <taxon>rosids</taxon>
        <taxon>fabids</taxon>
        <taxon>Rosales</taxon>
        <taxon>Rosaceae</taxon>
        <taxon>Rosoideae</taxon>
        <taxon>Rosoideae incertae sedis</taxon>
        <taxon>Rosa</taxon>
    </lineage>
</organism>
<dbReference type="AlphaFoldDB" id="A0A2P6R4D3"/>
<accession>A0A2P6R4D3</accession>
<dbReference type="EMBL" id="PDCK01000042">
    <property type="protein sequence ID" value="PRQ41300.1"/>
    <property type="molecule type" value="Genomic_DNA"/>
</dbReference>
<gene>
    <name evidence="1" type="ORF">RchiOBHm_Chr4g0445411</name>
</gene>
<reference evidence="1 2" key="1">
    <citation type="journal article" date="2018" name="Nat. Genet.">
        <title>The Rosa genome provides new insights in the design of modern roses.</title>
        <authorList>
            <person name="Bendahmane M."/>
        </authorList>
    </citation>
    <scope>NUCLEOTIDE SEQUENCE [LARGE SCALE GENOMIC DNA]</scope>
    <source>
        <strain evidence="2">cv. Old Blush</strain>
    </source>
</reference>